<reference evidence="2 3" key="1">
    <citation type="journal article" date="2010" name="Nature">
        <title>The genome of a songbird.</title>
        <authorList>
            <person name="Warren W.C."/>
            <person name="Clayton D.F."/>
            <person name="Ellegren H."/>
            <person name="Arnold A.P."/>
            <person name="Hillier L.W."/>
            <person name="Kunstner A."/>
            <person name="Searle S."/>
            <person name="White S."/>
            <person name="Vilella A.J."/>
            <person name="Fairley S."/>
            <person name="Heger A."/>
            <person name="Kong L."/>
            <person name="Ponting C.P."/>
            <person name="Jarvis E.D."/>
            <person name="Mello C.V."/>
            <person name="Minx P."/>
            <person name="Lovell P."/>
            <person name="Velho T.A."/>
            <person name="Ferris M."/>
            <person name="Balakrishnan C.N."/>
            <person name="Sinha S."/>
            <person name="Blatti C."/>
            <person name="London S.E."/>
            <person name="Li Y."/>
            <person name="Lin Y.C."/>
            <person name="George J."/>
            <person name="Sweedler J."/>
            <person name="Southey B."/>
            <person name="Gunaratne P."/>
            <person name="Watson M."/>
            <person name="Nam K."/>
            <person name="Backstrom N."/>
            <person name="Smeds L."/>
            <person name="Nabholz B."/>
            <person name="Itoh Y."/>
            <person name="Whitney O."/>
            <person name="Pfenning A.R."/>
            <person name="Howard J."/>
            <person name="Volker M."/>
            <person name="Skinner B.M."/>
            <person name="Griffin D.K."/>
            <person name="Ye L."/>
            <person name="McLaren W.M."/>
            <person name="Flicek P."/>
            <person name="Quesada V."/>
            <person name="Velasco G."/>
            <person name="Lopez-Otin C."/>
            <person name="Puente X.S."/>
            <person name="Olender T."/>
            <person name="Lancet D."/>
            <person name="Smit A.F."/>
            <person name="Hubley R."/>
            <person name="Konkel M.K."/>
            <person name="Walker J.A."/>
            <person name="Batzer M.A."/>
            <person name="Gu W."/>
            <person name="Pollock D.D."/>
            <person name="Chen L."/>
            <person name="Cheng Z."/>
            <person name="Eichler E.E."/>
            <person name="Stapley J."/>
            <person name="Slate J."/>
            <person name="Ekblom R."/>
            <person name="Birkhead T."/>
            <person name="Burke T."/>
            <person name="Burt D."/>
            <person name="Scharff C."/>
            <person name="Adam I."/>
            <person name="Richard H."/>
            <person name="Sultan M."/>
            <person name="Soldatov A."/>
            <person name="Lehrach H."/>
            <person name="Edwards S.V."/>
            <person name="Yang S.P."/>
            <person name="Li X."/>
            <person name="Graves T."/>
            <person name="Fulton L."/>
            <person name="Nelson J."/>
            <person name="Chinwalla A."/>
            <person name="Hou S."/>
            <person name="Mardis E.R."/>
            <person name="Wilson R.K."/>
        </authorList>
    </citation>
    <scope>NUCLEOTIDE SEQUENCE [LARGE SCALE GENOMIC DNA]</scope>
</reference>
<evidence type="ECO:0000313" key="3">
    <source>
        <dbReference type="Proteomes" id="UP000007754"/>
    </source>
</evidence>
<dbReference type="InterPro" id="IPR019373">
    <property type="entry name" value="Ribosomal_mL51"/>
</dbReference>
<protein>
    <submittedName>
        <fullName evidence="2">Uncharacterized protein</fullName>
    </submittedName>
</protein>
<accession>A0A674H009</accession>
<dbReference type="Pfam" id="PF10244">
    <property type="entry name" value="MRP-L51"/>
    <property type="match status" value="1"/>
</dbReference>
<proteinExistence type="predicted"/>
<feature type="region of interest" description="Disordered" evidence="1">
    <location>
        <begin position="36"/>
        <end position="129"/>
    </location>
</feature>
<keyword evidence="3" id="KW-1185">Reference proteome</keyword>
<reference evidence="2" key="3">
    <citation type="submission" date="2025-09" db="UniProtKB">
        <authorList>
            <consortium name="Ensembl"/>
        </authorList>
    </citation>
    <scope>IDENTIFICATION</scope>
</reference>
<organism evidence="2 3">
    <name type="scientific">Taeniopygia guttata</name>
    <name type="common">Zebra finch</name>
    <name type="synonym">Poephila guttata</name>
    <dbReference type="NCBI Taxonomy" id="59729"/>
    <lineage>
        <taxon>Eukaryota</taxon>
        <taxon>Metazoa</taxon>
        <taxon>Chordata</taxon>
        <taxon>Craniata</taxon>
        <taxon>Vertebrata</taxon>
        <taxon>Euteleostomi</taxon>
        <taxon>Archelosauria</taxon>
        <taxon>Archosauria</taxon>
        <taxon>Dinosauria</taxon>
        <taxon>Saurischia</taxon>
        <taxon>Theropoda</taxon>
        <taxon>Coelurosauria</taxon>
        <taxon>Aves</taxon>
        <taxon>Neognathae</taxon>
        <taxon>Neoaves</taxon>
        <taxon>Telluraves</taxon>
        <taxon>Australaves</taxon>
        <taxon>Passeriformes</taxon>
        <taxon>Passeroidea</taxon>
        <taxon>Estrildidae</taxon>
        <taxon>Estrildinae</taxon>
        <taxon>Taeniopygia</taxon>
    </lineage>
</organism>
<feature type="compositionally biased region" description="Low complexity" evidence="1">
    <location>
        <begin position="61"/>
        <end position="78"/>
    </location>
</feature>
<reference evidence="2" key="2">
    <citation type="submission" date="2025-08" db="UniProtKB">
        <authorList>
            <consortium name="Ensembl"/>
        </authorList>
    </citation>
    <scope>IDENTIFICATION</scope>
</reference>
<dbReference type="GO" id="GO:0003735">
    <property type="term" value="F:structural constituent of ribosome"/>
    <property type="evidence" value="ECO:0007669"/>
    <property type="project" value="InterPro"/>
</dbReference>
<dbReference type="InParanoid" id="A0A674H009"/>
<evidence type="ECO:0000313" key="2">
    <source>
        <dbReference type="Ensembl" id="ENSTGUP00000028093.1"/>
    </source>
</evidence>
<dbReference type="Ensembl" id="ENSTGUT00000035449.1">
    <property type="protein sequence ID" value="ENSTGUP00000028093.1"/>
    <property type="gene ID" value="ENSTGUG00000025583.1"/>
</dbReference>
<name>A0A674H009_TAEGU</name>
<sequence>MWGHLTGECGRQLAGGQHLPHHVAPGAAMLQQIGGSEGQAELPDRRHGRHSPARPRALETARANRARPAPSRHGPISARRLRRAPAPRPIAGSPALPTVGATSRARLGAPRRKGRPGRSSLPVPSRSRGTGVIPMAAAATLLLRAAGRALLGRAAPLPCAQRGFSDCGGARWAPARPGLPVPLSSPLAGLSRPIRIKEPPKRKPVDRWTKKRALFGVYDNVGILGKAHTPPAPPRGRRGGRLDSLLPAAIGQGGFGPAALEQPFPVPGFICLSCSQAASRSTRRVSSWGPLGCAAGGGTSCRGLSQTQQEDPVPVQALQSHWKAPLGNRSGLSLWSGVLWHCSYNKASFHTIEFPVLFTTFAAYFYPGPKGLLLLQA</sequence>
<dbReference type="AlphaFoldDB" id="A0A674H009"/>
<evidence type="ECO:0000256" key="1">
    <source>
        <dbReference type="SAM" id="MobiDB-lite"/>
    </source>
</evidence>
<dbReference type="Proteomes" id="UP000007754">
    <property type="component" value="Chromosome 1"/>
</dbReference>